<evidence type="ECO:0000259" key="1">
    <source>
        <dbReference type="Pfam" id="PF01926"/>
    </source>
</evidence>
<dbReference type="PATRIC" id="fig|189385.4.peg.190"/>
<dbReference type="InterPro" id="IPR027417">
    <property type="entry name" value="P-loop_NTPase"/>
</dbReference>
<name>A0A143WPN1_TREPR</name>
<accession>A0A143WPN1</accession>
<dbReference type="AlphaFoldDB" id="A0A143WPN1"/>
<dbReference type="PANTHER" id="PTHR43834:SF6">
    <property type="entry name" value="GTPASE DER"/>
    <property type="match status" value="1"/>
</dbReference>
<dbReference type="InterPro" id="IPR006073">
    <property type="entry name" value="GTP-bd"/>
</dbReference>
<evidence type="ECO:0000313" key="3">
    <source>
        <dbReference type="Proteomes" id="UP000075234"/>
    </source>
</evidence>
<organism evidence="2 3">
    <name type="scientific">Tremblaya princeps</name>
    <dbReference type="NCBI Taxonomy" id="189385"/>
    <lineage>
        <taxon>Bacteria</taxon>
        <taxon>Pseudomonadati</taxon>
        <taxon>Pseudomonadota</taxon>
        <taxon>Betaproteobacteria</taxon>
        <taxon>Candidatus Tremblayella</taxon>
    </lineage>
</organism>
<dbReference type="SUPFAM" id="SSF52540">
    <property type="entry name" value="P-loop containing nucleoside triphosphate hydrolases"/>
    <property type="match status" value="2"/>
</dbReference>
<sequence>MGGMVARTVRSGSCRRSSITFVTQCATCTVPARAVIPVISIVGAPNVGKSSLFNLVTHGDSTPVSRIPGTTACSRYGAGRLYRRAFGAYNVVDTEGYGAVLHSAGGTLDYHAAIMVLDASVGVSAEDAAVARRAIREGRVLYAAVNKSDPGRPVRKPATLPSHGVFYTSAAHNTGVRELIMAVLISLSRCLTPCCHARHARRLLCDVRVAVAGRCVSSKTTLMSALAGAGTAHSEGLWCRALHVMVGKQTCALLDVPCVAAWAHGAGTHRLPLLAMLRAIASCDVVLIVLGNLRRLHPQDALVLGYSRRRRKPVVVCSHSVGAMAAAQLRSTALRYKAGALVRALHGVACRASRLSRQSLENLRASINSRLRSEGIKGRAGCVRQGGSIPLRLIITCRNASAMRRRAGCIRSAAQAALPGCAHVAVLDIREDRCTLARA</sequence>
<protein>
    <submittedName>
        <fullName evidence="2">GTPase Der</fullName>
    </submittedName>
</protein>
<dbReference type="Proteomes" id="UP000075234">
    <property type="component" value="Chromosome I"/>
</dbReference>
<dbReference type="Gene3D" id="3.40.50.300">
    <property type="entry name" value="P-loop containing nucleotide triphosphate hydrolases"/>
    <property type="match status" value="2"/>
</dbReference>
<feature type="domain" description="G" evidence="1">
    <location>
        <begin position="39"/>
        <end position="146"/>
    </location>
</feature>
<dbReference type="GO" id="GO:0005525">
    <property type="term" value="F:GTP binding"/>
    <property type="evidence" value="ECO:0007669"/>
    <property type="project" value="InterPro"/>
</dbReference>
<reference evidence="3" key="1">
    <citation type="submission" date="2016-01" db="EMBL/GenBank/DDBJ databases">
        <authorList>
            <person name="Husnik F."/>
        </authorList>
    </citation>
    <scope>NUCLEOTIDE SEQUENCE [LARGE SCALE GENOMIC DNA]</scope>
</reference>
<dbReference type="EMBL" id="LN999057">
    <property type="protein sequence ID" value="CUX79267.1"/>
    <property type="molecule type" value="Genomic_DNA"/>
</dbReference>
<gene>
    <name evidence="2" type="primary">der</name>
    <name evidence="2" type="ORF">TPER_TP00127</name>
</gene>
<dbReference type="GO" id="GO:0043022">
    <property type="term" value="F:ribosome binding"/>
    <property type="evidence" value="ECO:0007669"/>
    <property type="project" value="TreeGrafter"/>
</dbReference>
<proteinExistence type="predicted"/>
<dbReference type="Pfam" id="PF01926">
    <property type="entry name" value="MMR_HSR1"/>
    <property type="match status" value="1"/>
</dbReference>
<evidence type="ECO:0000313" key="2">
    <source>
        <dbReference type="EMBL" id="CUX79267.1"/>
    </source>
</evidence>
<dbReference type="PANTHER" id="PTHR43834">
    <property type="entry name" value="GTPASE DER"/>
    <property type="match status" value="1"/>
</dbReference>